<feature type="domain" description="DUF58" evidence="2">
    <location>
        <begin position="201"/>
        <end position="283"/>
    </location>
</feature>
<dbReference type="EMBL" id="JXSX01000003">
    <property type="protein sequence ID" value="KIR62082.1"/>
    <property type="molecule type" value="Genomic_DNA"/>
</dbReference>
<dbReference type="RefSeq" id="WP_043969305.1">
    <property type="nucleotide sequence ID" value="NZ_CBDREH010000071.1"/>
</dbReference>
<feature type="transmembrane region" description="Helical" evidence="1">
    <location>
        <begin position="35"/>
        <end position="53"/>
    </location>
</feature>
<accession>A0A0D0UTL5</accession>
<reference evidence="3 4" key="1">
    <citation type="submission" date="2015-01" db="EMBL/GenBank/DDBJ databases">
        <title>Sequencing and annotation of Micromonospora carbonacea strain JXNU-1 genome.</title>
        <authorList>
            <person name="Long Z."/>
            <person name="Huang Y."/>
            <person name="Jiang Y."/>
        </authorList>
    </citation>
    <scope>NUCLEOTIDE SEQUENCE [LARGE SCALE GENOMIC DNA]</scope>
    <source>
        <strain evidence="3 4">JXNU-1</strain>
    </source>
</reference>
<dbReference type="Pfam" id="PF01882">
    <property type="entry name" value="DUF58"/>
    <property type="match status" value="1"/>
</dbReference>
<protein>
    <submittedName>
        <fullName evidence="3">Membrane protein</fullName>
    </submittedName>
</protein>
<comment type="caution">
    <text evidence="3">The sequence shown here is derived from an EMBL/GenBank/DDBJ whole genome shotgun (WGS) entry which is preliminary data.</text>
</comment>
<dbReference type="Proteomes" id="UP000032254">
    <property type="component" value="Unassembled WGS sequence"/>
</dbReference>
<organism evidence="3 4">
    <name type="scientific">Micromonospora haikouensis</name>
    <dbReference type="NCBI Taxonomy" id="686309"/>
    <lineage>
        <taxon>Bacteria</taxon>
        <taxon>Bacillati</taxon>
        <taxon>Actinomycetota</taxon>
        <taxon>Actinomycetes</taxon>
        <taxon>Micromonosporales</taxon>
        <taxon>Micromonosporaceae</taxon>
        <taxon>Micromonospora</taxon>
    </lineage>
</organism>
<dbReference type="GeneID" id="301307077"/>
<keyword evidence="1" id="KW-0472">Membrane</keyword>
<dbReference type="AlphaFoldDB" id="A0A0D0UTL5"/>
<dbReference type="PATRIC" id="fig|47853.6.peg.4997"/>
<keyword evidence="4" id="KW-1185">Reference proteome</keyword>
<evidence type="ECO:0000313" key="3">
    <source>
        <dbReference type="EMBL" id="KIR62082.1"/>
    </source>
</evidence>
<evidence type="ECO:0000259" key="2">
    <source>
        <dbReference type="Pfam" id="PF01882"/>
    </source>
</evidence>
<gene>
    <name evidence="3" type="ORF">TK50_23835</name>
</gene>
<dbReference type="PANTHER" id="PTHR34351">
    <property type="entry name" value="SLR1927 PROTEIN-RELATED"/>
    <property type="match status" value="1"/>
</dbReference>
<dbReference type="OrthoDB" id="9812729at2"/>
<keyword evidence="1" id="KW-1133">Transmembrane helix</keyword>
<dbReference type="PANTHER" id="PTHR34351:SF1">
    <property type="entry name" value="SLR1927 PROTEIN"/>
    <property type="match status" value="1"/>
</dbReference>
<keyword evidence="1" id="KW-0812">Transmembrane</keyword>
<feature type="transmembrane region" description="Helical" evidence="1">
    <location>
        <begin position="12"/>
        <end position="29"/>
    </location>
</feature>
<evidence type="ECO:0000256" key="1">
    <source>
        <dbReference type="SAM" id="Phobius"/>
    </source>
</evidence>
<evidence type="ECO:0000313" key="4">
    <source>
        <dbReference type="Proteomes" id="UP000032254"/>
    </source>
</evidence>
<proteinExistence type="predicted"/>
<sequence>MRDGLRGLTTRGRSFLAAALAAAVSAVILGEKDLLRVAVLLAVLPLLAAAYVGRSRYKLACNRSLDPHRVPVGASSRVVLRLQNMSRLPTGTLLLEDRLPYALGSRPRVVLERLGAHQASSVAYTVRADVRGRYEVGPLVVRLTDPFGLCELTRSFPSVDQLTVIPQVTPLPSVRLPGEYAGSGSSRARSVAVHGEDDAATREYRMGDDLRRVHWKSTARTGELMVRREEQPWESRATVVLDTRGYGHRGDGPTASFEWAVSAAASIAVHLRQAGYKLRLVTGDGADVDATEAAGDGLLLDQLAEVRLDPRGDITTLVRQVRQRGDGGLIIGLFGAVSTAEAELLAGLRGNGATCVGFLLDSSTWLHLAPRARAEADHAHGAAALALLQSGWRVVGVDHGARLPALWPQAGRGSQGFALRAALAETVAGGVK</sequence>
<dbReference type="InterPro" id="IPR002881">
    <property type="entry name" value="DUF58"/>
</dbReference>
<name>A0A0D0UTL5_9ACTN</name>